<dbReference type="STRING" id="1798383.A3D78_07115"/>
<evidence type="ECO:0000313" key="3">
    <source>
        <dbReference type="EMBL" id="OGG17233.1"/>
    </source>
</evidence>
<protein>
    <recommendedName>
        <fullName evidence="5">Cohesin domain-containing protein</fullName>
    </recommendedName>
</protein>
<sequence>MIKKIFILLAVPLFLLIIPQKLMAASISLSDPSSDILSEVNQEFEITVNLSINAADGTKYYLRSVFFKSGTNKYCGYTWSGQNWYNGPFSSNDGWKNLPSIIISSDSAQTRVKSKLDPLDNDCNSSGEYFFKVERYTQGGSGSFDDQNEQKIIVDIKAPTITVKPTLIKTPTATSGFKSKSDPIIVAPSITVSPTLAVIVINSSSISSILSSEFAISDSITASADVDLSTVAGLAGRRIGNLTYLTLIIGISLIFAAAFWSFKKINNFRN</sequence>
<name>A0A1F5ZXZ2_9BACT</name>
<reference evidence="3 4" key="1">
    <citation type="journal article" date="2016" name="Nat. Commun.">
        <title>Thousands of microbial genomes shed light on interconnected biogeochemical processes in an aquifer system.</title>
        <authorList>
            <person name="Anantharaman K."/>
            <person name="Brown C.T."/>
            <person name="Hug L.A."/>
            <person name="Sharon I."/>
            <person name="Castelle C.J."/>
            <person name="Probst A.J."/>
            <person name="Thomas B.C."/>
            <person name="Singh A."/>
            <person name="Wilkins M.J."/>
            <person name="Karaoz U."/>
            <person name="Brodie E.L."/>
            <person name="Williams K.H."/>
            <person name="Hubbard S.S."/>
            <person name="Banfield J.F."/>
        </authorList>
    </citation>
    <scope>NUCLEOTIDE SEQUENCE [LARGE SCALE GENOMIC DNA]</scope>
</reference>
<feature type="chain" id="PRO_5009522930" description="Cohesin domain-containing protein" evidence="2">
    <location>
        <begin position="25"/>
        <end position="270"/>
    </location>
</feature>
<organism evidence="3 4">
    <name type="scientific">Candidatus Gottesmanbacteria bacterium RIFCSPHIGHO2_02_FULL_39_14</name>
    <dbReference type="NCBI Taxonomy" id="1798383"/>
    <lineage>
        <taxon>Bacteria</taxon>
        <taxon>Candidatus Gottesmaniibacteriota</taxon>
    </lineage>
</organism>
<feature type="signal peptide" evidence="2">
    <location>
        <begin position="1"/>
        <end position="24"/>
    </location>
</feature>
<dbReference type="Proteomes" id="UP000176253">
    <property type="component" value="Unassembled WGS sequence"/>
</dbReference>
<feature type="transmembrane region" description="Helical" evidence="1">
    <location>
        <begin position="242"/>
        <end position="262"/>
    </location>
</feature>
<keyword evidence="1" id="KW-1133">Transmembrane helix</keyword>
<gene>
    <name evidence="3" type="ORF">A3D78_07115</name>
</gene>
<dbReference type="EMBL" id="MFJM01000045">
    <property type="protein sequence ID" value="OGG17233.1"/>
    <property type="molecule type" value="Genomic_DNA"/>
</dbReference>
<keyword evidence="2" id="KW-0732">Signal</keyword>
<evidence type="ECO:0000256" key="1">
    <source>
        <dbReference type="SAM" id="Phobius"/>
    </source>
</evidence>
<keyword evidence="1" id="KW-0812">Transmembrane</keyword>
<proteinExistence type="predicted"/>
<evidence type="ECO:0000256" key="2">
    <source>
        <dbReference type="SAM" id="SignalP"/>
    </source>
</evidence>
<evidence type="ECO:0008006" key="5">
    <source>
        <dbReference type="Google" id="ProtNLM"/>
    </source>
</evidence>
<dbReference type="AlphaFoldDB" id="A0A1F5ZXZ2"/>
<evidence type="ECO:0000313" key="4">
    <source>
        <dbReference type="Proteomes" id="UP000176253"/>
    </source>
</evidence>
<keyword evidence="1" id="KW-0472">Membrane</keyword>
<comment type="caution">
    <text evidence="3">The sequence shown here is derived from an EMBL/GenBank/DDBJ whole genome shotgun (WGS) entry which is preliminary data.</text>
</comment>
<accession>A0A1F5ZXZ2</accession>